<evidence type="ECO:0000256" key="4">
    <source>
        <dbReference type="ARBA" id="ARBA00022679"/>
    </source>
</evidence>
<dbReference type="FunFam" id="3.40.640.10:FF:000090">
    <property type="entry name" value="Pyridoxal phosphate-dependent aminotransferase"/>
    <property type="match status" value="1"/>
</dbReference>
<comment type="caution">
    <text evidence="13">The sequence shown here is derived from an EMBL/GenBank/DDBJ whole genome shotgun (WGS) entry which is preliminary data.</text>
</comment>
<comment type="pathway">
    <text evidence="2">Bacterial outer membrane biogenesis; LPS O-antigen biosynthesis.</text>
</comment>
<sequence length="368" mass="40290">MGEKEIVYVQEAFASNWIAPLGPNVNGFEHDLEAYLGNNVHVAALSSGTAALHMALIILGVKAGDEVICQSMTFAASANPIVYQGATPVFVDSEESTWNMSPEFMELAIKDRIQKGKKPKAIIVVHLYGMPARIDEIMAIAHKYEIPVVEDAAEALGSTFNGKPVGTFGDIGILSFNGNKIITTSGGGALISKNPEFVHKARFLGSQALDPAPHYQHSQIGYNYRMSNVCAGIGRGQMEVLPLRVQQRRNNYQFYKKAFAGIEGIEFLEEPGKGYFSNHWLTAILVKVPNFTREDLRLCLTGNNIDCRPLWKPMHLQSVFADAPYYGSDISERLFEIGLCLPSGSNLTEADLERITTTVCDCVGVPVS</sequence>
<name>A0A1V9G171_9BACT</name>
<dbReference type="STRING" id="1703345.A3860_20665"/>
<dbReference type="Proteomes" id="UP000192796">
    <property type="component" value="Unassembled WGS sequence"/>
</dbReference>
<dbReference type="Gene3D" id="3.90.1150.10">
    <property type="entry name" value="Aspartate Aminotransferase, domain 1"/>
    <property type="match status" value="1"/>
</dbReference>
<gene>
    <name evidence="13" type="ORF">A3860_20665</name>
</gene>
<evidence type="ECO:0000256" key="7">
    <source>
        <dbReference type="ARBA" id="ARBA00051587"/>
    </source>
</evidence>
<dbReference type="EMBL" id="LVYD01000042">
    <property type="protein sequence ID" value="OQP64385.1"/>
    <property type="molecule type" value="Genomic_DNA"/>
</dbReference>
<dbReference type="CDD" id="cd00616">
    <property type="entry name" value="AHBA_syn"/>
    <property type="match status" value="1"/>
</dbReference>
<reference evidence="13 14" key="1">
    <citation type="submission" date="2016-03" db="EMBL/GenBank/DDBJ databases">
        <title>Niastella vici sp. nov., isolated from farmland soil.</title>
        <authorList>
            <person name="Chen L."/>
            <person name="Wang D."/>
            <person name="Yang S."/>
            <person name="Wang G."/>
        </authorList>
    </citation>
    <scope>NUCLEOTIDE SEQUENCE [LARGE SCALE GENOMIC DNA]</scope>
    <source>
        <strain evidence="13 14">DJ57</strain>
    </source>
</reference>
<organism evidence="13 14">
    <name type="scientific">Niastella vici</name>
    <dbReference type="NCBI Taxonomy" id="1703345"/>
    <lineage>
        <taxon>Bacteria</taxon>
        <taxon>Pseudomonadati</taxon>
        <taxon>Bacteroidota</taxon>
        <taxon>Chitinophagia</taxon>
        <taxon>Chitinophagales</taxon>
        <taxon>Chitinophagaceae</taxon>
        <taxon>Niastella</taxon>
    </lineage>
</organism>
<keyword evidence="4 13" id="KW-0808">Transferase</keyword>
<feature type="active site" description="Proton acceptor" evidence="10">
    <location>
        <position position="180"/>
    </location>
</feature>
<dbReference type="InterPro" id="IPR015421">
    <property type="entry name" value="PyrdxlP-dep_Trfase_major"/>
</dbReference>
<evidence type="ECO:0000256" key="2">
    <source>
        <dbReference type="ARBA" id="ARBA00005125"/>
    </source>
</evidence>
<dbReference type="Pfam" id="PF01041">
    <property type="entry name" value="DegT_DnrJ_EryC1"/>
    <property type="match status" value="1"/>
</dbReference>
<evidence type="ECO:0000256" key="9">
    <source>
        <dbReference type="ARBA" id="ARBA00074221"/>
    </source>
</evidence>
<evidence type="ECO:0000256" key="6">
    <source>
        <dbReference type="ARBA" id="ARBA00037999"/>
    </source>
</evidence>
<dbReference type="SUPFAM" id="SSF53383">
    <property type="entry name" value="PLP-dependent transferases"/>
    <property type="match status" value="1"/>
</dbReference>
<evidence type="ECO:0000256" key="3">
    <source>
        <dbReference type="ARBA" id="ARBA00022576"/>
    </source>
</evidence>
<dbReference type="PANTHER" id="PTHR30244">
    <property type="entry name" value="TRANSAMINASE"/>
    <property type="match status" value="1"/>
</dbReference>
<evidence type="ECO:0000256" key="1">
    <source>
        <dbReference type="ARBA" id="ARBA00001933"/>
    </source>
</evidence>
<dbReference type="AlphaFoldDB" id="A0A1V9G171"/>
<evidence type="ECO:0000313" key="14">
    <source>
        <dbReference type="Proteomes" id="UP000192796"/>
    </source>
</evidence>
<evidence type="ECO:0000256" key="12">
    <source>
        <dbReference type="RuleBase" id="RU004508"/>
    </source>
</evidence>
<feature type="modified residue" description="N6-(pyridoxal phosphate)lysine" evidence="11">
    <location>
        <position position="180"/>
    </location>
</feature>
<comment type="cofactor">
    <cofactor evidence="1">
        <name>pyridoxal 5'-phosphate</name>
        <dbReference type="ChEBI" id="CHEBI:597326"/>
    </cofactor>
</comment>
<proteinExistence type="inferred from homology"/>
<evidence type="ECO:0000256" key="11">
    <source>
        <dbReference type="PIRSR" id="PIRSR000390-2"/>
    </source>
</evidence>
<dbReference type="InterPro" id="IPR015422">
    <property type="entry name" value="PyrdxlP-dep_Trfase_small"/>
</dbReference>
<dbReference type="EC" id="2.6.1.102" evidence="8"/>
<evidence type="ECO:0000256" key="5">
    <source>
        <dbReference type="ARBA" id="ARBA00022898"/>
    </source>
</evidence>
<dbReference type="GO" id="GO:0000271">
    <property type="term" value="P:polysaccharide biosynthetic process"/>
    <property type="evidence" value="ECO:0007669"/>
    <property type="project" value="TreeGrafter"/>
</dbReference>
<evidence type="ECO:0000256" key="10">
    <source>
        <dbReference type="PIRSR" id="PIRSR000390-1"/>
    </source>
</evidence>
<dbReference type="InterPro" id="IPR000653">
    <property type="entry name" value="DegT/StrS_aminotransferase"/>
</dbReference>
<dbReference type="PIRSF" id="PIRSF000390">
    <property type="entry name" value="PLP_StrS"/>
    <property type="match status" value="1"/>
</dbReference>
<accession>A0A1V9G171</accession>
<evidence type="ECO:0000313" key="13">
    <source>
        <dbReference type="EMBL" id="OQP64385.1"/>
    </source>
</evidence>
<comment type="similarity">
    <text evidence="6 12">Belongs to the DegT/DnrJ/EryC1 family.</text>
</comment>
<dbReference type="GO" id="GO:0102933">
    <property type="term" value="F:GDP-4-dehydro-6-deoxy-D-mannose-4-aminotransferase activity"/>
    <property type="evidence" value="ECO:0007669"/>
    <property type="project" value="UniProtKB-EC"/>
</dbReference>
<evidence type="ECO:0000256" key="8">
    <source>
        <dbReference type="ARBA" id="ARBA00066317"/>
    </source>
</evidence>
<protein>
    <recommendedName>
        <fullName evidence="9">GDP-perosamine synthase</fullName>
        <ecNumber evidence="8">2.6.1.102</ecNumber>
    </recommendedName>
</protein>
<dbReference type="InterPro" id="IPR015424">
    <property type="entry name" value="PyrdxlP-dep_Trfase"/>
</dbReference>
<dbReference type="Gene3D" id="3.40.640.10">
    <property type="entry name" value="Type I PLP-dependent aspartate aminotransferase-like (Major domain)"/>
    <property type="match status" value="1"/>
</dbReference>
<keyword evidence="3 13" id="KW-0032">Aminotransferase</keyword>
<dbReference type="GO" id="GO:0030170">
    <property type="term" value="F:pyridoxal phosphate binding"/>
    <property type="evidence" value="ECO:0007669"/>
    <property type="project" value="TreeGrafter"/>
</dbReference>
<dbReference type="PANTHER" id="PTHR30244:SF34">
    <property type="entry name" value="DTDP-4-AMINO-4,6-DIDEOXYGALACTOSE TRANSAMINASE"/>
    <property type="match status" value="1"/>
</dbReference>
<comment type="catalytic activity">
    <reaction evidence="7">
        <text>GDP-alpha-D-perosamine + 2-oxoglutarate = GDP-4-dehydro-alpha-D-rhamnose + L-glutamate</text>
        <dbReference type="Rhea" id="RHEA:36779"/>
        <dbReference type="ChEBI" id="CHEBI:16810"/>
        <dbReference type="ChEBI" id="CHEBI:29985"/>
        <dbReference type="ChEBI" id="CHEBI:57964"/>
        <dbReference type="ChEBI" id="CHEBI:73996"/>
        <dbReference type="EC" id="2.6.1.102"/>
    </reaction>
</comment>
<keyword evidence="14" id="KW-1185">Reference proteome</keyword>
<keyword evidence="5 11" id="KW-0663">Pyridoxal phosphate</keyword>